<sequence length="379" mass="44410">MSCERLQEFMDILNYPKTSIDKFQLFTREFGFLDVFIGLQSFTDETNMLDVTQKIQTLFQDAAFDFYVLYLTEHFDFYASEVQNKILLAKRDIRAKYSFPEISLPLSPKFVMDIIPSVLENIGRLLKRHDPYSPLYVPETILEHIKDVSKELKFLQYFFCFVSQRFIEPKSQHHVNFFAHVLAVVGHASTLTWLYLPDFAPEQINLMLSDFLRMRVKPIEPCIRKIYVDVLQTLKSTIQSGWYFNIRYEHAVDSEASFVETMLHNLVGIPTKSNSTERVVLKDHLKILQKMLEFLRANIFRVLRKDLEFLLRDIETVVIDVGLLVYSLYEDEEEKEDMAPGEVNQAQVFDLSGNIQSLSIVIYLTIRKAFHLICQGFMD</sequence>
<name>A0AAE1RM74_9SOLA</name>
<keyword evidence="3" id="KW-1185">Reference proteome</keyword>
<dbReference type="Pfam" id="PF12061">
    <property type="entry name" value="NB-LRR"/>
    <property type="match status" value="1"/>
</dbReference>
<evidence type="ECO:0000313" key="2">
    <source>
        <dbReference type="EMBL" id="KAK4354920.1"/>
    </source>
</evidence>
<dbReference type="Proteomes" id="UP001291623">
    <property type="component" value="Unassembled WGS sequence"/>
</dbReference>
<organism evidence="2 3">
    <name type="scientific">Anisodus tanguticus</name>
    <dbReference type="NCBI Taxonomy" id="243964"/>
    <lineage>
        <taxon>Eukaryota</taxon>
        <taxon>Viridiplantae</taxon>
        <taxon>Streptophyta</taxon>
        <taxon>Embryophyta</taxon>
        <taxon>Tracheophyta</taxon>
        <taxon>Spermatophyta</taxon>
        <taxon>Magnoliopsida</taxon>
        <taxon>eudicotyledons</taxon>
        <taxon>Gunneridae</taxon>
        <taxon>Pentapetalae</taxon>
        <taxon>asterids</taxon>
        <taxon>lamiids</taxon>
        <taxon>Solanales</taxon>
        <taxon>Solanaceae</taxon>
        <taxon>Solanoideae</taxon>
        <taxon>Hyoscyameae</taxon>
        <taxon>Anisodus</taxon>
    </lineage>
</organism>
<feature type="domain" description="Late blight resistance protein R1A-like N-terminal" evidence="1">
    <location>
        <begin position="83"/>
        <end position="370"/>
    </location>
</feature>
<dbReference type="InterPro" id="IPR021929">
    <property type="entry name" value="R1A-like_N"/>
</dbReference>
<proteinExistence type="predicted"/>
<dbReference type="EMBL" id="JAVYJV010000014">
    <property type="protein sequence ID" value="KAK4354920.1"/>
    <property type="molecule type" value="Genomic_DNA"/>
</dbReference>
<comment type="caution">
    <text evidence="2">The sequence shown here is derived from an EMBL/GenBank/DDBJ whole genome shotgun (WGS) entry which is preliminary data.</text>
</comment>
<evidence type="ECO:0000313" key="3">
    <source>
        <dbReference type="Proteomes" id="UP001291623"/>
    </source>
</evidence>
<reference evidence="2" key="1">
    <citation type="submission" date="2023-12" db="EMBL/GenBank/DDBJ databases">
        <title>Genome assembly of Anisodus tanguticus.</title>
        <authorList>
            <person name="Wang Y.-J."/>
        </authorList>
    </citation>
    <scope>NUCLEOTIDE SEQUENCE</scope>
    <source>
        <strain evidence="2">KB-2021</strain>
        <tissue evidence="2">Leaf</tissue>
    </source>
</reference>
<evidence type="ECO:0000259" key="1">
    <source>
        <dbReference type="Pfam" id="PF12061"/>
    </source>
</evidence>
<protein>
    <recommendedName>
        <fullName evidence="1">Late blight resistance protein R1A-like N-terminal domain-containing protein</fullName>
    </recommendedName>
</protein>
<dbReference type="AlphaFoldDB" id="A0AAE1RM74"/>
<gene>
    <name evidence="2" type="ORF">RND71_027114</name>
</gene>
<accession>A0AAE1RM74</accession>